<evidence type="ECO:0000256" key="1">
    <source>
        <dbReference type="SAM" id="MobiDB-lite"/>
    </source>
</evidence>
<sequence>MHLGTRIPETLDVMIVAPPSPDRASMFSVCFPEAVFYYDILMDTLIDADGVTLPDACTDKMDMIGVGRILDAVSHGPHFDFDLFGVSMIDADGVTLYHACIDKMDMIGISHILDAAPHGPRSALDMCGAFMLEIDDDDYVTVVTPNVITVKGVSDSMDPLLSFDTMSGFVTRFDDVASGNDNDMSVFEYSFVSLHFPLIVPPTPMTYIHDVDDVRGPDGPLSDQSDFDSDSEERKVTPVSSSIELVKEEIQKQLSVGFLSVVEYPEWLANVVPIPKKGGKVRVCVDFRDLNKASPKDDFLLPHIDMLVNSTVGHSMLSFMDGFSRYNQILMAPEDMEKTSFITKWGTYRYRVMPFGLKNAGATYQRAATTIFHDMMHRDVEVYVNDMIVKSRDTTDHLAALQRFFERIR</sequence>
<feature type="domain" description="Reverse transcriptase" evidence="2">
    <location>
        <begin position="274"/>
        <end position="408"/>
    </location>
</feature>
<dbReference type="PANTHER" id="PTHR24559">
    <property type="entry name" value="TRANSPOSON TY3-I GAG-POL POLYPROTEIN"/>
    <property type="match status" value="1"/>
</dbReference>
<dbReference type="AlphaFoldDB" id="A0A438BP00"/>
<dbReference type="PANTHER" id="PTHR24559:SF457">
    <property type="entry name" value="RNA-DIRECTED DNA POLYMERASE HOMOLOG"/>
    <property type="match status" value="1"/>
</dbReference>
<dbReference type="EMBL" id="QGNW01002688">
    <property type="protein sequence ID" value="RVW12684.1"/>
    <property type="molecule type" value="Genomic_DNA"/>
</dbReference>
<dbReference type="SUPFAM" id="SSF56672">
    <property type="entry name" value="DNA/RNA polymerases"/>
    <property type="match status" value="1"/>
</dbReference>
<name>A0A438BP00_VITVI</name>
<dbReference type="CDD" id="cd01647">
    <property type="entry name" value="RT_LTR"/>
    <property type="match status" value="1"/>
</dbReference>
<dbReference type="Gene3D" id="3.30.70.270">
    <property type="match status" value="1"/>
</dbReference>
<comment type="caution">
    <text evidence="3">The sequence shown here is derived from an EMBL/GenBank/DDBJ whole genome shotgun (WGS) entry which is preliminary data.</text>
</comment>
<proteinExistence type="predicted"/>
<dbReference type="InterPro" id="IPR043128">
    <property type="entry name" value="Rev_trsase/Diguanyl_cyclase"/>
</dbReference>
<dbReference type="InterPro" id="IPR043502">
    <property type="entry name" value="DNA/RNA_pol_sf"/>
</dbReference>
<protein>
    <submittedName>
        <fullName evidence="3">Transposon Ty3-I Gag-Pol polyprotein</fullName>
    </submittedName>
</protein>
<dbReference type="Gene3D" id="3.10.10.10">
    <property type="entry name" value="HIV Type 1 Reverse Transcriptase, subunit A, domain 1"/>
    <property type="match status" value="1"/>
</dbReference>
<feature type="region of interest" description="Disordered" evidence="1">
    <location>
        <begin position="212"/>
        <end position="236"/>
    </location>
</feature>
<reference evidence="3 4" key="1">
    <citation type="journal article" date="2018" name="PLoS Genet.">
        <title>Population sequencing reveals clonal diversity and ancestral inbreeding in the grapevine cultivar Chardonnay.</title>
        <authorList>
            <person name="Roach M.J."/>
            <person name="Johnson D.L."/>
            <person name="Bohlmann J."/>
            <person name="van Vuuren H.J."/>
            <person name="Jones S.J."/>
            <person name="Pretorius I.S."/>
            <person name="Schmidt S.A."/>
            <person name="Borneman A.R."/>
        </authorList>
    </citation>
    <scope>NUCLEOTIDE SEQUENCE [LARGE SCALE GENOMIC DNA]</scope>
    <source>
        <strain evidence="4">cv. Chardonnay</strain>
        <tissue evidence="3">Leaf</tissue>
    </source>
</reference>
<gene>
    <name evidence="3" type="primary">TY3B-I_135</name>
    <name evidence="3" type="ORF">CK203_113888</name>
</gene>
<dbReference type="InterPro" id="IPR053134">
    <property type="entry name" value="RNA-dir_DNA_polymerase"/>
</dbReference>
<dbReference type="Proteomes" id="UP000288805">
    <property type="component" value="Unassembled WGS sequence"/>
</dbReference>
<accession>A0A438BP00</accession>
<evidence type="ECO:0000313" key="4">
    <source>
        <dbReference type="Proteomes" id="UP000288805"/>
    </source>
</evidence>
<dbReference type="Pfam" id="PF00078">
    <property type="entry name" value="RVT_1"/>
    <property type="match status" value="1"/>
</dbReference>
<evidence type="ECO:0000259" key="2">
    <source>
        <dbReference type="Pfam" id="PF00078"/>
    </source>
</evidence>
<evidence type="ECO:0000313" key="3">
    <source>
        <dbReference type="EMBL" id="RVW12684.1"/>
    </source>
</evidence>
<organism evidence="3 4">
    <name type="scientific">Vitis vinifera</name>
    <name type="common">Grape</name>
    <dbReference type="NCBI Taxonomy" id="29760"/>
    <lineage>
        <taxon>Eukaryota</taxon>
        <taxon>Viridiplantae</taxon>
        <taxon>Streptophyta</taxon>
        <taxon>Embryophyta</taxon>
        <taxon>Tracheophyta</taxon>
        <taxon>Spermatophyta</taxon>
        <taxon>Magnoliopsida</taxon>
        <taxon>eudicotyledons</taxon>
        <taxon>Gunneridae</taxon>
        <taxon>Pentapetalae</taxon>
        <taxon>rosids</taxon>
        <taxon>Vitales</taxon>
        <taxon>Vitaceae</taxon>
        <taxon>Viteae</taxon>
        <taxon>Vitis</taxon>
    </lineage>
</organism>
<dbReference type="InterPro" id="IPR000477">
    <property type="entry name" value="RT_dom"/>
</dbReference>